<evidence type="ECO:0000256" key="1">
    <source>
        <dbReference type="SAM" id="SignalP"/>
    </source>
</evidence>
<evidence type="ECO:0000313" key="2">
    <source>
        <dbReference type="EMBL" id="MBW75299.1"/>
    </source>
</evidence>
<sequence>MDRFRFLFLSFALFLHSPVSSARTLLSFCCCCCCCCARPSKCCVAVFLPLFSYIARQRVSSSLCNHCSSSIGTHTHTRTTRYRRASHIIVYPPVRSLVVRATTRAQEGGGGTRTVRKRDTPEGRIQKRESSVVCRVRGALLIATLLLPLLHLLFAPLGQCNDKQHKQDILATARAHTHRHTHRANR</sequence>
<protein>
    <submittedName>
        <fullName evidence="2">Putative secreted protein</fullName>
    </submittedName>
</protein>
<feature type="chain" id="PRO_5014772926" evidence="1">
    <location>
        <begin position="23"/>
        <end position="186"/>
    </location>
</feature>
<accession>A0A2M4DCQ9</accession>
<reference evidence="2" key="1">
    <citation type="submission" date="2018-01" db="EMBL/GenBank/DDBJ databases">
        <title>An insight into the sialome of Amazonian anophelines.</title>
        <authorList>
            <person name="Ribeiro J.M."/>
            <person name="Scarpassa V."/>
            <person name="Calvo E."/>
        </authorList>
    </citation>
    <scope>NUCLEOTIDE SEQUENCE</scope>
</reference>
<keyword evidence="1" id="KW-0732">Signal</keyword>
<proteinExistence type="predicted"/>
<dbReference type="EMBL" id="GGFL01011121">
    <property type="protein sequence ID" value="MBW75299.1"/>
    <property type="molecule type" value="Transcribed_RNA"/>
</dbReference>
<organism evidence="2">
    <name type="scientific">Anopheles darlingi</name>
    <name type="common">Mosquito</name>
    <dbReference type="NCBI Taxonomy" id="43151"/>
    <lineage>
        <taxon>Eukaryota</taxon>
        <taxon>Metazoa</taxon>
        <taxon>Ecdysozoa</taxon>
        <taxon>Arthropoda</taxon>
        <taxon>Hexapoda</taxon>
        <taxon>Insecta</taxon>
        <taxon>Pterygota</taxon>
        <taxon>Neoptera</taxon>
        <taxon>Endopterygota</taxon>
        <taxon>Diptera</taxon>
        <taxon>Nematocera</taxon>
        <taxon>Culicoidea</taxon>
        <taxon>Culicidae</taxon>
        <taxon>Anophelinae</taxon>
        <taxon>Anopheles</taxon>
    </lineage>
</organism>
<feature type="signal peptide" evidence="1">
    <location>
        <begin position="1"/>
        <end position="22"/>
    </location>
</feature>
<name>A0A2M4DCQ9_ANODA</name>
<dbReference type="AlphaFoldDB" id="A0A2M4DCQ9"/>